<dbReference type="SUPFAM" id="SSF46785">
    <property type="entry name" value="Winged helix' DNA-binding domain"/>
    <property type="match status" value="1"/>
</dbReference>
<sequence length="103" mass="11713">MNICPYLEFSMQILGKKWNGLILHYLSLCPNREAHFSEIKRDLTDITPRALSLKLSELIKHGLIEKNVQSASQVNISYQLTEKGQTLTAALAPLQAWAKQFKD</sequence>
<dbReference type="Pfam" id="PF01638">
    <property type="entry name" value="HxlR"/>
    <property type="match status" value="1"/>
</dbReference>
<keyword evidence="1" id="KW-0805">Transcription regulation</keyword>
<dbReference type="PANTHER" id="PTHR33204:SF37">
    <property type="entry name" value="HTH-TYPE TRANSCRIPTIONAL REGULATOR YODB"/>
    <property type="match status" value="1"/>
</dbReference>
<dbReference type="RefSeq" id="WP_097158674.1">
    <property type="nucleotide sequence ID" value="NZ_JBEPMQ010000006.1"/>
</dbReference>
<keyword evidence="3" id="KW-0804">Transcription</keyword>
<dbReference type="InterPro" id="IPR036388">
    <property type="entry name" value="WH-like_DNA-bd_sf"/>
</dbReference>
<keyword evidence="6" id="KW-1185">Reference proteome</keyword>
<dbReference type="Proteomes" id="UP000219546">
    <property type="component" value="Unassembled WGS sequence"/>
</dbReference>
<reference evidence="5 6" key="1">
    <citation type="submission" date="2017-08" db="EMBL/GenBank/DDBJ databases">
        <authorList>
            <person name="de Groot N.N."/>
        </authorList>
    </citation>
    <scope>NUCLEOTIDE SEQUENCE [LARGE SCALE GENOMIC DNA]</scope>
    <source>
        <strain evidence="5 6">JC228</strain>
    </source>
</reference>
<dbReference type="OrthoDB" id="9800966at2"/>
<dbReference type="PROSITE" id="PS51118">
    <property type="entry name" value="HTH_HXLR"/>
    <property type="match status" value="1"/>
</dbReference>
<dbReference type="InterPro" id="IPR036390">
    <property type="entry name" value="WH_DNA-bd_sf"/>
</dbReference>
<keyword evidence="2" id="KW-0238">DNA-binding</keyword>
<dbReference type="GO" id="GO:0003677">
    <property type="term" value="F:DNA binding"/>
    <property type="evidence" value="ECO:0007669"/>
    <property type="project" value="UniProtKB-KW"/>
</dbReference>
<dbReference type="EMBL" id="OAOP01000004">
    <property type="protein sequence ID" value="SNX70716.1"/>
    <property type="molecule type" value="Genomic_DNA"/>
</dbReference>
<evidence type="ECO:0000256" key="2">
    <source>
        <dbReference type="ARBA" id="ARBA00023125"/>
    </source>
</evidence>
<dbReference type="PANTHER" id="PTHR33204">
    <property type="entry name" value="TRANSCRIPTIONAL REGULATOR, MARR FAMILY"/>
    <property type="match status" value="1"/>
</dbReference>
<dbReference type="AlphaFoldDB" id="A0A285CUJ4"/>
<dbReference type="InterPro" id="IPR002577">
    <property type="entry name" value="HTH_HxlR"/>
</dbReference>
<evidence type="ECO:0000313" key="6">
    <source>
        <dbReference type="Proteomes" id="UP000219546"/>
    </source>
</evidence>
<evidence type="ECO:0000256" key="3">
    <source>
        <dbReference type="ARBA" id="ARBA00023163"/>
    </source>
</evidence>
<evidence type="ECO:0000259" key="4">
    <source>
        <dbReference type="PROSITE" id="PS51118"/>
    </source>
</evidence>
<name>A0A285CUJ4_9BACI</name>
<evidence type="ECO:0000256" key="1">
    <source>
        <dbReference type="ARBA" id="ARBA00023015"/>
    </source>
</evidence>
<feature type="domain" description="HTH hxlR-type" evidence="4">
    <location>
        <begin position="4"/>
        <end position="103"/>
    </location>
</feature>
<protein>
    <submittedName>
        <fullName evidence="5">HxlR family transcriptional regulator</fullName>
    </submittedName>
</protein>
<evidence type="ECO:0000313" key="5">
    <source>
        <dbReference type="EMBL" id="SNX70716.1"/>
    </source>
</evidence>
<organism evidence="5 6">
    <name type="scientific">Bacillus oleivorans</name>
    <dbReference type="NCBI Taxonomy" id="1448271"/>
    <lineage>
        <taxon>Bacteria</taxon>
        <taxon>Bacillati</taxon>
        <taxon>Bacillota</taxon>
        <taxon>Bacilli</taxon>
        <taxon>Bacillales</taxon>
        <taxon>Bacillaceae</taxon>
        <taxon>Bacillus</taxon>
    </lineage>
</organism>
<dbReference type="Gene3D" id="1.10.10.10">
    <property type="entry name" value="Winged helix-like DNA-binding domain superfamily/Winged helix DNA-binding domain"/>
    <property type="match status" value="1"/>
</dbReference>
<gene>
    <name evidence="5" type="ORF">SAMN05877753_104284</name>
</gene>
<proteinExistence type="predicted"/>
<accession>A0A285CUJ4</accession>